<keyword evidence="6" id="KW-0472">Membrane</keyword>
<name>A0A0A0LTM0_CUCSA</name>
<reference evidence="8 9" key="4">
    <citation type="journal article" date="2011" name="BMC Genomics">
        <title>RNA-Seq improves annotation of protein-coding genes in the cucumber genome.</title>
        <authorList>
            <person name="Li Z."/>
            <person name="Zhang Z."/>
            <person name="Yan P."/>
            <person name="Huang S."/>
            <person name="Fei Z."/>
            <person name="Lin K."/>
        </authorList>
    </citation>
    <scope>NUCLEOTIDE SEQUENCE [LARGE SCALE GENOMIC DNA]</scope>
    <source>
        <strain evidence="9">cv. 9930</strain>
    </source>
</reference>
<accession>A0A0A0LTM0</accession>
<dbReference type="Proteomes" id="UP000029981">
    <property type="component" value="Chromosome 1"/>
</dbReference>
<dbReference type="GO" id="GO:0008285">
    <property type="term" value="P:negative regulation of cell population proliferation"/>
    <property type="evidence" value="ECO:0007669"/>
    <property type="project" value="InterPro"/>
</dbReference>
<evidence type="ECO:0000256" key="6">
    <source>
        <dbReference type="ARBA" id="ARBA00023136"/>
    </source>
</evidence>
<dbReference type="GO" id="GO:0048367">
    <property type="term" value="P:shoot system development"/>
    <property type="evidence" value="ECO:0007669"/>
    <property type="project" value="UniProtKB-ARBA"/>
</dbReference>
<evidence type="ECO:0000256" key="1">
    <source>
        <dbReference type="ARBA" id="ARBA00004162"/>
    </source>
</evidence>
<comment type="subcellular location">
    <subcellularLocation>
        <location evidence="1">Cell membrane</location>
        <topology evidence="1">Single-pass membrane protein</topology>
    </subcellularLocation>
</comment>
<evidence type="ECO:0000256" key="5">
    <source>
        <dbReference type="ARBA" id="ARBA00022989"/>
    </source>
</evidence>
<dbReference type="InterPro" id="IPR012552">
    <property type="entry name" value="DVL"/>
</dbReference>
<dbReference type="AlphaFoldDB" id="A0A0A0LTM0"/>
<reference evidence="8 9" key="2">
    <citation type="journal article" date="2009" name="PLoS ONE">
        <title>An integrated genetic and cytogenetic map of the cucumber genome.</title>
        <authorList>
            <person name="Ren Y."/>
            <person name="Zhang Z."/>
            <person name="Liu J."/>
            <person name="Staub J.E."/>
            <person name="Han Y."/>
            <person name="Cheng Z."/>
            <person name="Li X."/>
            <person name="Lu J."/>
            <person name="Miao H."/>
            <person name="Kang H."/>
            <person name="Xie B."/>
            <person name="Gu X."/>
            <person name="Wang X."/>
            <person name="Du Y."/>
            <person name="Jin W."/>
            <person name="Huang S."/>
        </authorList>
    </citation>
    <scope>NUCLEOTIDE SEQUENCE [LARGE SCALE GENOMIC DNA]</scope>
    <source>
        <strain evidence="9">cv. 9930</strain>
    </source>
</reference>
<evidence type="ECO:0000256" key="4">
    <source>
        <dbReference type="ARBA" id="ARBA00022692"/>
    </source>
</evidence>
<keyword evidence="2" id="KW-0217">Developmental protein</keyword>
<evidence type="ECO:0000313" key="8">
    <source>
        <dbReference type="EMBL" id="KGN64107.1"/>
    </source>
</evidence>
<dbReference type="Gramene" id="KGN64107">
    <property type="protein sequence ID" value="KGN64107"/>
    <property type="gene ID" value="Csa_1G042190"/>
</dbReference>
<gene>
    <name evidence="8" type="ORF">Csa_1G042190</name>
</gene>
<sequence length="59" mass="6583">MTRPTKKGIEEDMKIRSGSTIENSKTKSSCKGATGFVQEGKGRLYIFGRCVAMLLCWHD</sequence>
<protein>
    <submittedName>
        <fullName evidence="8">Uncharacterized protein</fullName>
    </submittedName>
</protein>
<keyword evidence="3" id="KW-1003">Cell membrane</keyword>
<dbReference type="InterPro" id="IPR052153">
    <property type="entry name" value="DVL/RTFL_small_peptides"/>
</dbReference>
<dbReference type="Pfam" id="PF08137">
    <property type="entry name" value="DVL"/>
    <property type="match status" value="1"/>
</dbReference>
<evidence type="ECO:0000256" key="7">
    <source>
        <dbReference type="ARBA" id="ARBA00024340"/>
    </source>
</evidence>
<dbReference type="PANTHER" id="PTHR47855:SF5">
    <property type="match status" value="1"/>
</dbReference>
<keyword evidence="4" id="KW-0812">Transmembrane</keyword>
<keyword evidence="5" id="KW-1133">Transmembrane helix</keyword>
<keyword evidence="9" id="KW-1185">Reference proteome</keyword>
<dbReference type="EMBL" id="CM002922">
    <property type="protein sequence ID" value="KGN64107.1"/>
    <property type="molecule type" value="Genomic_DNA"/>
</dbReference>
<evidence type="ECO:0000256" key="3">
    <source>
        <dbReference type="ARBA" id="ARBA00022475"/>
    </source>
</evidence>
<proteinExistence type="inferred from homology"/>
<reference evidence="8 9" key="1">
    <citation type="journal article" date="2009" name="Nat. Genet.">
        <title>The genome of the cucumber, Cucumis sativus L.</title>
        <authorList>
            <person name="Huang S."/>
            <person name="Li R."/>
            <person name="Zhang Z."/>
            <person name="Li L."/>
            <person name="Gu X."/>
            <person name="Fan W."/>
            <person name="Lucas W.J."/>
            <person name="Wang X."/>
            <person name="Xie B."/>
            <person name="Ni P."/>
            <person name="Ren Y."/>
            <person name="Zhu H."/>
            <person name="Li J."/>
            <person name="Lin K."/>
            <person name="Jin W."/>
            <person name="Fei Z."/>
            <person name="Li G."/>
            <person name="Staub J."/>
            <person name="Kilian A."/>
            <person name="van der Vossen E.A."/>
            <person name="Wu Y."/>
            <person name="Guo J."/>
            <person name="He J."/>
            <person name="Jia Z."/>
            <person name="Ren Y."/>
            <person name="Tian G."/>
            <person name="Lu Y."/>
            <person name="Ruan J."/>
            <person name="Qian W."/>
            <person name="Wang M."/>
            <person name="Huang Q."/>
            <person name="Li B."/>
            <person name="Xuan Z."/>
            <person name="Cao J."/>
            <person name="Asan"/>
            <person name="Wu Z."/>
            <person name="Zhang J."/>
            <person name="Cai Q."/>
            <person name="Bai Y."/>
            <person name="Zhao B."/>
            <person name="Han Y."/>
            <person name="Li Y."/>
            <person name="Li X."/>
            <person name="Wang S."/>
            <person name="Shi Q."/>
            <person name="Liu S."/>
            <person name="Cho W.K."/>
            <person name="Kim J.Y."/>
            <person name="Xu Y."/>
            <person name="Heller-Uszynska K."/>
            <person name="Miao H."/>
            <person name="Cheng Z."/>
            <person name="Zhang S."/>
            <person name="Wu J."/>
            <person name="Yang Y."/>
            <person name="Kang H."/>
            <person name="Li M."/>
            <person name="Liang H."/>
            <person name="Ren X."/>
            <person name="Shi Z."/>
            <person name="Wen M."/>
            <person name="Jian M."/>
            <person name="Yang H."/>
            <person name="Zhang G."/>
            <person name="Yang Z."/>
            <person name="Chen R."/>
            <person name="Liu S."/>
            <person name="Li J."/>
            <person name="Ma L."/>
            <person name="Liu H."/>
            <person name="Zhou Y."/>
            <person name="Zhao J."/>
            <person name="Fang X."/>
            <person name="Li G."/>
            <person name="Fang L."/>
            <person name="Li Y."/>
            <person name="Liu D."/>
            <person name="Zheng H."/>
            <person name="Zhang Y."/>
            <person name="Qin N."/>
            <person name="Li Z."/>
            <person name="Yang G."/>
            <person name="Yang S."/>
            <person name="Bolund L."/>
            <person name="Kristiansen K."/>
            <person name="Zheng H."/>
            <person name="Li S."/>
            <person name="Zhang X."/>
            <person name="Yang H."/>
            <person name="Wang J."/>
            <person name="Sun R."/>
            <person name="Zhang B."/>
            <person name="Jiang S."/>
            <person name="Wang J."/>
            <person name="Du Y."/>
            <person name="Li S."/>
        </authorList>
    </citation>
    <scope>NUCLEOTIDE SEQUENCE [LARGE SCALE GENOMIC DNA]</scope>
    <source>
        <strain evidence="9">cv. 9930</strain>
    </source>
</reference>
<evidence type="ECO:0000313" key="9">
    <source>
        <dbReference type="Proteomes" id="UP000029981"/>
    </source>
</evidence>
<organism evidence="8 9">
    <name type="scientific">Cucumis sativus</name>
    <name type="common">Cucumber</name>
    <dbReference type="NCBI Taxonomy" id="3659"/>
    <lineage>
        <taxon>Eukaryota</taxon>
        <taxon>Viridiplantae</taxon>
        <taxon>Streptophyta</taxon>
        <taxon>Embryophyta</taxon>
        <taxon>Tracheophyta</taxon>
        <taxon>Spermatophyta</taxon>
        <taxon>Magnoliopsida</taxon>
        <taxon>eudicotyledons</taxon>
        <taxon>Gunneridae</taxon>
        <taxon>Pentapetalae</taxon>
        <taxon>rosids</taxon>
        <taxon>fabids</taxon>
        <taxon>Cucurbitales</taxon>
        <taxon>Cucurbitaceae</taxon>
        <taxon>Benincaseae</taxon>
        <taxon>Cucumis</taxon>
    </lineage>
</organism>
<comment type="similarity">
    <text evidence="7">Belongs to the DVL/RTFL small polypeptides family.</text>
</comment>
<dbReference type="PANTHER" id="PTHR47855">
    <property type="entry name" value="OS01G0525701 PROTEIN"/>
    <property type="match status" value="1"/>
</dbReference>
<evidence type="ECO:0000256" key="2">
    <source>
        <dbReference type="ARBA" id="ARBA00022473"/>
    </source>
</evidence>
<dbReference type="GO" id="GO:0005886">
    <property type="term" value="C:plasma membrane"/>
    <property type="evidence" value="ECO:0007669"/>
    <property type="project" value="UniProtKB-SubCell"/>
</dbReference>
<reference evidence="8 9" key="3">
    <citation type="journal article" date="2010" name="BMC Genomics">
        <title>Transcriptome sequencing and comparative analysis of cucumber flowers with different sex types.</title>
        <authorList>
            <person name="Guo S."/>
            <person name="Zheng Y."/>
            <person name="Joung J.G."/>
            <person name="Liu S."/>
            <person name="Zhang Z."/>
            <person name="Crasta O.R."/>
            <person name="Sobral B.W."/>
            <person name="Xu Y."/>
            <person name="Huang S."/>
            <person name="Fei Z."/>
        </authorList>
    </citation>
    <scope>NUCLEOTIDE SEQUENCE [LARGE SCALE GENOMIC DNA]</scope>
    <source>
        <strain evidence="9">cv. 9930</strain>
    </source>
</reference>